<dbReference type="EMBL" id="LAZR01057793">
    <property type="protein sequence ID" value="KKK71318.1"/>
    <property type="molecule type" value="Genomic_DNA"/>
</dbReference>
<sequence>LTVLIGEGDAGKSAYLRAIRAAFLNEGDDLDIRKNADDVVQKDAEGHQRCTVDLTFEDGVTLTWWKDLKKGGCYLMSDGINKGMEYTKTAGEVPEEVAEYLGIVQLEVDANTVLTPQLSDQHDQPWLLWETGSKRARVIGKATRLDMIVSAQMTADKELRMHNKEVATAQAAIETADLELATLGSPEELAFTADLQSKALEGIVSGARIAARARELLHLFEEADSRAQAIDVAEVTTRLHNVAFGAGTVIQLRELETRFLVVARVPEGCQEKLAEATTTLNQVTSKVIVVPQLRQLEERFLTVGRTIEGLQEDTRDGSAALALMKATYTEECEAAGVCENCGGLLDHEECKA</sequence>
<evidence type="ECO:0008006" key="2">
    <source>
        <dbReference type="Google" id="ProtNLM"/>
    </source>
</evidence>
<organism evidence="1">
    <name type="scientific">marine sediment metagenome</name>
    <dbReference type="NCBI Taxonomy" id="412755"/>
    <lineage>
        <taxon>unclassified sequences</taxon>
        <taxon>metagenomes</taxon>
        <taxon>ecological metagenomes</taxon>
    </lineage>
</organism>
<gene>
    <name evidence="1" type="ORF">LCGC14_2915100</name>
</gene>
<name>A0A0F8XQQ9_9ZZZZ</name>
<evidence type="ECO:0000313" key="1">
    <source>
        <dbReference type="EMBL" id="KKK71318.1"/>
    </source>
</evidence>
<dbReference type="Gene3D" id="3.40.50.300">
    <property type="entry name" value="P-loop containing nucleotide triphosphate hydrolases"/>
    <property type="match status" value="1"/>
</dbReference>
<protein>
    <recommendedName>
        <fullName evidence="2">Rad50/SbcC-type AAA domain-containing protein</fullName>
    </recommendedName>
</protein>
<comment type="caution">
    <text evidence="1">The sequence shown here is derived from an EMBL/GenBank/DDBJ whole genome shotgun (WGS) entry which is preliminary data.</text>
</comment>
<proteinExistence type="predicted"/>
<accession>A0A0F8XQQ9</accession>
<dbReference type="InterPro" id="IPR027417">
    <property type="entry name" value="P-loop_NTPase"/>
</dbReference>
<dbReference type="AlphaFoldDB" id="A0A0F8XQQ9"/>
<reference evidence="1" key="1">
    <citation type="journal article" date="2015" name="Nature">
        <title>Complex archaea that bridge the gap between prokaryotes and eukaryotes.</title>
        <authorList>
            <person name="Spang A."/>
            <person name="Saw J.H."/>
            <person name="Jorgensen S.L."/>
            <person name="Zaremba-Niedzwiedzka K."/>
            <person name="Martijn J."/>
            <person name="Lind A.E."/>
            <person name="van Eijk R."/>
            <person name="Schleper C."/>
            <person name="Guy L."/>
            <person name="Ettema T.J."/>
        </authorList>
    </citation>
    <scope>NUCLEOTIDE SEQUENCE</scope>
</reference>
<feature type="non-terminal residue" evidence="1">
    <location>
        <position position="1"/>
    </location>
</feature>